<feature type="transmembrane region" description="Helical" evidence="1">
    <location>
        <begin position="63"/>
        <end position="85"/>
    </location>
</feature>
<keyword evidence="3" id="KW-1185">Reference proteome</keyword>
<protein>
    <recommendedName>
        <fullName evidence="4">G-protein coupled receptors family 1 profile domain-containing protein</fullName>
    </recommendedName>
</protein>
<name>A0A8S3V6D1_MYTED</name>
<keyword evidence="1" id="KW-0812">Transmembrane</keyword>
<comment type="caution">
    <text evidence="2">The sequence shown here is derived from an EMBL/GenBank/DDBJ whole genome shotgun (WGS) entry which is preliminary data.</text>
</comment>
<evidence type="ECO:0008006" key="4">
    <source>
        <dbReference type="Google" id="ProtNLM"/>
    </source>
</evidence>
<dbReference type="EMBL" id="CAJPWZ010003103">
    <property type="protein sequence ID" value="CAG2252040.1"/>
    <property type="molecule type" value="Genomic_DNA"/>
</dbReference>
<feature type="transmembrane region" description="Helical" evidence="1">
    <location>
        <begin position="105"/>
        <end position="132"/>
    </location>
</feature>
<accession>A0A8S3V6D1</accession>
<gene>
    <name evidence="2" type="ORF">MEDL_63581</name>
</gene>
<dbReference type="Proteomes" id="UP000683360">
    <property type="component" value="Unassembled WGS sequence"/>
</dbReference>
<feature type="transmembrane region" description="Helical" evidence="1">
    <location>
        <begin position="28"/>
        <end position="51"/>
    </location>
</feature>
<keyword evidence="1" id="KW-1133">Transmembrane helix</keyword>
<dbReference type="AlphaFoldDB" id="A0A8S3V6D1"/>
<dbReference type="Gene3D" id="1.20.1070.10">
    <property type="entry name" value="Rhodopsin 7-helix transmembrane proteins"/>
    <property type="match status" value="1"/>
</dbReference>
<evidence type="ECO:0000313" key="2">
    <source>
        <dbReference type="EMBL" id="CAG2252040.1"/>
    </source>
</evidence>
<organism evidence="2 3">
    <name type="scientific">Mytilus edulis</name>
    <name type="common">Blue mussel</name>
    <dbReference type="NCBI Taxonomy" id="6550"/>
    <lineage>
        <taxon>Eukaryota</taxon>
        <taxon>Metazoa</taxon>
        <taxon>Spiralia</taxon>
        <taxon>Lophotrochozoa</taxon>
        <taxon>Mollusca</taxon>
        <taxon>Bivalvia</taxon>
        <taxon>Autobranchia</taxon>
        <taxon>Pteriomorphia</taxon>
        <taxon>Mytilida</taxon>
        <taxon>Mytiloidea</taxon>
        <taxon>Mytilidae</taxon>
        <taxon>Mytilinae</taxon>
        <taxon>Mytilus</taxon>
    </lineage>
</organism>
<feature type="transmembrane region" description="Helical" evidence="1">
    <location>
        <begin position="184"/>
        <end position="212"/>
    </location>
</feature>
<evidence type="ECO:0000313" key="3">
    <source>
        <dbReference type="Proteomes" id="UP000683360"/>
    </source>
</evidence>
<dbReference type="SUPFAM" id="SSF81321">
    <property type="entry name" value="Family A G protein-coupled receptor-like"/>
    <property type="match status" value="1"/>
</dbReference>
<proteinExistence type="predicted"/>
<feature type="transmembrane region" description="Helical" evidence="1">
    <location>
        <begin position="233"/>
        <end position="250"/>
    </location>
</feature>
<feature type="transmembrane region" description="Helical" evidence="1">
    <location>
        <begin position="144"/>
        <end position="164"/>
    </location>
</feature>
<dbReference type="OrthoDB" id="6115658at2759"/>
<reference evidence="2" key="1">
    <citation type="submission" date="2021-03" db="EMBL/GenBank/DDBJ databases">
        <authorList>
            <person name="Bekaert M."/>
        </authorList>
    </citation>
    <scope>NUCLEOTIDE SEQUENCE</scope>
</reference>
<keyword evidence="1" id="KW-0472">Membrane</keyword>
<evidence type="ECO:0000256" key="1">
    <source>
        <dbReference type="SAM" id="Phobius"/>
    </source>
</evidence>
<sequence>MTELPKNLTVNITTSRPSDNFGVLPLSVGIPIILITFCSICVSLVVIFSLIRSKTGNFFTWKVIDRFSLYTVLLDLFLYTTQTSYGIHQRFGKSTRINDLACSIYGILILEFAVAQVILCSAMAVYAFSLVVRNQNLNLGKWDSFIILPAIGATLTEFTVAAYFDKFSPNPVYCSLKEERGFLTFHFIQICLGILISFVIIIVLYLIMWCFIKRQTKMMNRSFGQQSAVNSRRLALKLSLFVLVHVIQFGGNAVEGLWISIEEPPMNVRYATIFIGATGGMMNGLVFLTARK</sequence>
<feature type="transmembrane region" description="Helical" evidence="1">
    <location>
        <begin position="270"/>
        <end position="290"/>
    </location>
</feature>